<dbReference type="PANTHER" id="PTHR24223">
    <property type="entry name" value="ATP-BINDING CASSETTE SUB-FAMILY C"/>
    <property type="match status" value="1"/>
</dbReference>
<dbReference type="RefSeq" id="XP_056041392.1">
    <property type="nucleotide sequence ID" value="XM_056186090.1"/>
</dbReference>
<sequence>MAEPHHSHPSSLTTTLSSDKSDPLVGLESGEKSFPDAVTVPNGRFGWGKEALPTLRNICCKSPASSFTAVIGPVESGKTTFLRAVLNELPEIEDGLAIYGSTFAFCDHSPWLIDSTVQKNIIREALLDREWYGVEGLRARCRFGITSIRRSDGGGQQGDDTWPRAEAAISKFRCQLYTLFSSELIWSL</sequence>
<dbReference type="GO" id="GO:0042626">
    <property type="term" value="F:ATPase-coupled transmembrane transporter activity"/>
    <property type="evidence" value="ECO:0007669"/>
    <property type="project" value="TreeGrafter"/>
</dbReference>
<evidence type="ECO:0000313" key="4">
    <source>
        <dbReference type="EMBL" id="KAJ8097942.1"/>
    </source>
</evidence>
<dbReference type="GO" id="GO:0005524">
    <property type="term" value="F:ATP binding"/>
    <property type="evidence" value="ECO:0007669"/>
    <property type="project" value="UniProtKB-KW"/>
</dbReference>
<reference evidence="4" key="1">
    <citation type="submission" date="2023-03" db="EMBL/GenBank/DDBJ databases">
        <title>Near-Complete genome sequence of Lipomyces tetrasporous NRRL Y-64009, an oleaginous yeast capable of growing on lignocellulosic hydrolysates.</title>
        <authorList>
            <consortium name="Lawrence Berkeley National Laboratory"/>
            <person name="Jagtap S.S."/>
            <person name="Liu J.-J."/>
            <person name="Walukiewicz H.E."/>
            <person name="Pangilinan J."/>
            <person name="Lipzen A."/>
            <person name="Ahrendt S."/>
            <person name="Koriabine M."/>
            <person name="Cobaugh K."/>
            <person name="Salamov A."/>
            <person name="Yoshinaga Y."/>
            <person name="Ng V."/>
            <person name="Daum C."/>
            <person name="Grigoriev I.V."/>
            <person name="Slininger P.J."/>
            <person name="Dien B.S."/>
            <person name="Jin Y.-S."/>
            <person name="Rao C.V."/>
        </authorList>
    </citation>
    <scope>NUCLEOTIDE SEQUENCE</scope>
    <source>
        <strain evidence="4">NRRL Y-64009</strain>
    </source>
</reference>
<keyword evidence="1" id="KW-0547">Nucleotide-binding</keyword>
<dbReference type="GO" id="GO:0016020">
    <property type="term" value="C:membrane"/>
    <property type="evidence" value="ECO:0007669"/>
    <property type="project" value="TreeGrafter"/>
</dbReference>
<dbReference type="GeneID" id="80881256"/>
<protein>
    <recommendedName>
        <fullName evidence="6">ABC transporter domain-containing protein</fullName>
    </recommendedName>
</protein>
<evidence type="ECO:0000256" key="3">
    <source>
        <dbReference type="SAM" id="MobiDB-lite"/>
    </source>
</evidence>
<evidence type="ECO:0000313" key="5">
    <source>
        <dbReference type="Proteomes" id="UP001217417"/>
    </source>
</evidence>
<dbReference type="Gene3D" id="3.40.50.300">
    <property type="entry name" value="P-loop containing nucleotide triphosphate hydrolases"/>
    <property type="match status" value="1"/>
</dbReference>
<accession>A0AAD7VPL7</accession>
<gene>
    <name evidence="4" type="ORF">POJ06DRAFT_240456</name>
</gene>
<feature type="compositionally biased region" description="Low complexity" evidence="3">
    <location>
        <begin position="9"/>
        <end position="18"/>
    </location>
</feature>
<comment type="caution">
    <text evidence="4">The sequence shown here is derived from an EMBL/GenBank/DDBJ whole genome shotgun (WGS) entry which is preliminary data.</text>
</comment>
<name>A0AAD7VPL7_9ASCO</name>
<keyword evidence="2" id="KW-0067">ATP-binding</keyword>
<dbReference type="SUPFAM" id="SSF52540">
    <property type="entry name" value="P-loop containing nucleoside triphosphate hydrolases"/>
    <property type="match status" value="1"/>
</dbReference>
<organism evidence="4 5">
    <name type="scientific">Lipomyces tetrasporus</name>
    <dbReference type="NCBI Taxonomy" id="54092"/>
    <lineage>
        <taxon>Eukaryota</taxon>
        <taxon>Fungi</taxon>
        <taxon>Dikarya</taxon>
        <taxon>Ascomycota</taxon>
        <taxon>Saccharomycotina</taxon>
        <taxon>Lipomycetes</taxon>
        <taxon>Lipomycetales</taxon>
        <taxon>Lipomycetaceae</taxon>
        <taxon>Lipomyces</taxon>
    </lineage>
</organism>
<proteinExistence type="predicted"/>
<feature type="region of interest" description="Disordered" evidence="3">
    <location>
        <begin position="1"/>
        <end position="30"/>
    </location>
</feature>
<keyword evidence="5" id="KW-1185">Reference proteome</keyword>
<evidence type="ECO:0000256" key="2">
    <source>
        <dbReference type="ARBA" id="ARBA00022840"/>
    </source>
</evidence>
<dbReference type="Proteomes" id="UP001217417">
    <property type="component" value="Unassembled WGS sequence"/>
</dbReference>
<dbReference type="EMBL" id="JARPMG010000010">
    <property type="protein sequence ID" value="KAJ8097942.1"/>
    <property type="molecule type" value="Genomic_DNA"/>
</dbReference>
<evidence type="ECO:0000256" key="1">
    <source>
        <dbReference type="ARBA" id="ARBA00022741"/>
    </source>
</evidence>
<dbReference type="InterPro" id="IPR027417">
    <property type="entry name" value="P-loop_NTPase"/>
</dbReference>
<dbReference type="InterPro" id="IPR050173">
    <property type="entry name" value="ABC_transporter_C-like"/>
</dbReference>
<dbReference type="PANTHER" id="PTHR24223:SF399">
    <property type="entry name" value="ABC TRANSPORTER ATNG"/>
    <property type="match status" value="1"/>
</dbReference>
<evidence type="ECO:0008006" key="6">
    <source>
        <dbReference type="Google" id="ProtNLM"/>
    </source>
</evidence>
<dbReference type="AlphaFoldDB" id="A0AAD7VPL7"/>